<keyword evidence="4" id="KW-0472">Membrane</keyword>
<accession>A0A8S1ZFH8</accession>
<evidence type="ECO:0000259" key="5">
    <source>
        <dbReference type="Pfam" id="PF03168"/>
    </source>
</evidence>
<keyword evidence="3" id="KW-1133">Transmembrane helix</keyword>
<dbReference type="PANTHER" id="PTHR31234">
    <property type="entry name" value="LATE EMBRYOGENESIS ABUNDANT (LEA) HYDROXYPROLINE-RICH GLYCOPROTEIN FAMILY"/>
    <property type="match status" value="1"/>
</dbReference>
<reference evidence="6" key="1">
    <citation type="submission" date="2021-01" db="EMBL/GenBank/DDBJ databases">
        <authorList>
            <person name="Bezrukov I."/>
        </authorList>
    </citation>
    <scope>NUCLEOTIDE SEQUENCE</scope>
</reference>
<evidence type="ECO:0000256" key="3">
    <source>
        <dbReference type="ARBA" id="ARBA00022989"/>
    </source>
</evidence>
<organism evidence="6 7">
    <name type="scientific">Arabidopsis arenosa</name>
    <name type="common">Sand rock-cress</name>
    <name type="synonym">Cardaminopsis arenosa</name>
    <dbReference type="NCBI Taxonomy" id="38785"/>
    <lineage>
        <taxon>Eukaryota</taxon>
        <taxon>Viridiplantae</taxon>
        <taxon>Streptophyta</taxon>
        <taxon>Embryophyta</taxon>
        <taxon>Tracheophyta</taxon>
        <taxon>Spermatophyta</taxon>
        <taxon>Magnoliopsida</taxon>
        <taxon>eudicotyledons</taxon>
        <taxon>Gunneridae</taxon>
        <taxon>Pentapetalae</taxon>
        <taxon>rosids</taxon>
        <taxon>malvids</taxon>
        <taxon>Brassicales</taxon>
        <taxon>Brassicaceae</taxon>
        <taxon>Camelineae</taxon>
        <taxon>Arabidopsis</taxon>
    </lineage>
</organism>
<dbReference type="Pfam" id="PF03168">
    <property type="entry name" value="LEA_2"/>
    <property type="match status" value="1"/>
</dbReference>
<evidence type="ECO:0000313" key="6">
    <source>
        <dbReference type="EMBL" id="CAE5958492.1"/>
    </source>
</evidence>
<feature type="domain" description="Late embryogenesis abundant protein LEA-2 subgroup" evidence="5">
    <location>
        <begin position="54"/>
        <end position="132"/>
    </location>
</feature>
<evidence type="ECO:0000256" key="2">
    <source>
        <dbReference type="ARBA" id="ARBA00022692"/>
    </source>
</evidence>
<evidence type="ECO:0000256" key="4">
    <source>
        <dbReference type="ARBA" id="ARBA00023136"/>
    </source>
</evidence>
<dbReference type="InterPro" id="IPR004864">
    <property type="entry name" value="LEA_2"/>
</dbReference>
<dbReference type="PANTHER" id="PTHR31234:SF2">
    <property type="entry name" value="OS05G0199100 PROTEIN"/>
    <property type="match status" value="1"/>
</dbReference>
<dbReference type="EMBL" id="LR999451">
    <property type="protein sequence ID" value="CAE5958492.1"/>
    <property type="molecule type" value="Genomic_DNA"/>
</dbReference>
<dbReference type="Proteomes" id="UP000682877">
    <property type="component" value="Chromosome 1"/>
</dbReference>
<evidence type="ECO:0000256" key="1">
    <source>
        <dbReference type="ARBA" id="ARBA00004167"/>
    </source>
</evidence>
<name>A0A8S1ZFH8_ARAAE</name>
<comment type="subcellular location">
    <subcellularLocation>
        <location evidence="1">Membrane</location>
        <topology evidence="1">Single-pass membrane protein</topology>
    </subcellularLocation>
</comment>
<dbReference type="AlphaFoldDB" id="A0A8S1ZFH8"/>
<gene>
    <name evidence="6" type="ORF">AARE701A_LOCUS2084</name>
</gene>
<keyword evidence="7" id="KW-1185">Reference proteome</keyword>
<proteinExistence type="predicted"/>
<evidence type="ECO:0000313" key="7">
    <source>
        <dbReference type="Proteomes" id="UP000682877"/>
    </source>
</evidence>
<dbReference type="GO" id="GO:0005886">
    <property type="term" value="C:plasma membrane"/>
    <property type="evidence" value="ECO:0007669"/>
    <property type="project" value="TreeGrafter"/>
</dbReference>
<keyword evidence="2" id="KW-0812">Transmembrane</keyword>
<dbReference type="Gene3D" id="2.60.40.1820">
    <property type="match status" value="1"/>
</dbReference>
<dbReference type="GO" id="GO:0098542">
    <property type="term" value="P:defense response to other organism"/>
    <property type="evidence" value="ECO:0007669"/>
    <property type="project" value="InterPro"/>
</dbReference>
<dbReference type="InterPro" id="IPR044839">
    <property type="entry name" value="NDR1-like"/>
</dbReference>
<sequence length="175" mass="19103">MAACCVFLGSILLAIILLIFFYPPGLPKVSLSSLTVTKFNSTGDHISGYLNMQFQVLNPNLVTDFFYHDVNCSVYHDKDHLASTMSPGFVHPARETRQISVTVHLTPGTTARGIGDDLATYDFTEFDVKLTILVKSLFRSSEFVEVSCDDVTVGLLPTIGGHGKMIGPARICQVS</sequence>
<protein>
    <recommendedName>
        <fullName evidence="5">Late embryogenesis abundant protein LEA-2 subgroup domain-containing protein</fullName>
    </recommendedName>
</protein>